<dbReference type="GO" id="GO:0005634">
    <property type="term" value="C:nucleus"/>
    <property type="evidence" value="ECO:0007669"/>
    <property type="project" value="TreeGrafter"/>
</dbReference>
<dbReference type="SUPFAM" id="SSF57716">
    <property type="entry name" value="Glucocorticoid receptor-like (DNA-binding domain)"/>
    <property type="match status" value="5"/>
</dbReference>
<feature type="domain" description="LIM zinc-binding" evidence="6">
    <location>
        <begin position="234"/>
        <end position="291"/>
    </location>
</feature>
<dbReference type="Proteomes" id="UP000694388">
    <property type="component" value="Unplaced"/>
</dbReference>
<keyword evidence="4 5" id="KW-0440">LIM domain</keyword>
<evidence type="ECO:0000313" key="7">
    <source>
        <dbReference type="Ensembl" id="ENSEBUP00000021868.1"/>
    </source>
</evidence>
<evidence type="ECO:0000259" key="6">
    <source>
        <dbReference type="PROSITE" id="PS50023"/>
    </source>
</evidence>
<accession>A0A8C4QX39</accession>
<dbReference type="PANTHER" id="PTHR24205:SF16">
    <property type="entry name" value="GH01042P-RELATED"/>
    <property type="match status" value="1"/>
</dbReference>
<evidence type="ECO:0000256" key="1">
    <source>
        <dbReference type="ARBA" id="ARBA00022723"/>
    </source>
</evidence>
<dbReference type="GeneTree" id="ENSGT00950000183028"/>
<dbReference type="FunFam" id="2.10.110.10:FF:000030">
    <property type="entry name" value="Four and a half LIM domains protein 2"/>
    <property type="match status" value="1"/>
</dbReference>
<dbReference type="PANTHER" id="PTHR24205">
    <property type="entry name" value="FOUR AND A HALF LIM DOMAINS PROTEIN"/>
    <property type="match status" value="1"/>
</dbReference>
<dbReference type="Gene3D" id="2.10.110.10">
    <property type="entry name" value="Cysteine Rich Protein"/>
    <property type="match status" value="4"/>
</dbReference>
<dbReference type="Ensembl" id="ENSEBUT00000022444.1">
    <property type="protein sequence ID" value="ENSEBUP00000021868.1"/>
    <property type="gene ID" value="ENSEBUG00000013487.1"/>
</dbReference>
<dbReference type="PROSITE" id="PS50023">
    <property type="entry name" value="LIM_DOMAIN_2"/>
    <property type="match status" value="3"/>
</dbReference>
<dbReference type="InterPro" id="IPR001781">
    <property type="entry name" value="Znf_LIM"/>
</dbReference>
<dbReference type="GO" id="GO:0003712">
    <property type="term" value="F:transcription coregulator activity"/>
    <property type="evidence" value="ECO:0007669"/>
    <property type="project" value="TreeGrafter"/>
</dbReference>
<dbReference type="GO" id="GO:0030018">
    <property type="term" value="C:Z disc"/>
    <property type="evidence" value="ECO:0007669"/>
    <property type="project" value="TreeGrafter"/>
</dbReference>
<feature type="domain" description="LIM zinc-binding" evidence="6">
    <location>
        <begin position="52"/>
        <end position="113"/>
    </location>
</feature>
<feature type="domain" description="LIM zinc-binding" evidence="6">
    <location>
        <begin position="114"/>
        <end position="175"/>
    </location>
</feature>
<reference evidence="7" key="1">
    <citation type="submission" date="2025-08" db="UniProtKB">
        <authorList>
            <consortium name="Ensembl"/>
        </authorList>
    </citation>
    <scope>IDENTIFICATION</scope>
</reference>
<sequence>MAAHTLMPCPASEIPRMSDRCQHCQTQLAGKSFMVRERRNYCSDCFNKLFSHNCDGCHQTIGPGSRELSFGGKHFHDSCFRCGGCNTPLENKAVDSSGPKLLCRACATGSATPDTCHSCKRAIRPGAKKVDYKGKSWHENCFTCHRCMDTIGSQSFVPVGDEIFCVSCHQKKSSSRCYGCHKPIGEGGVVFQEHSYHRDCIVCTSCEKKLGHSKFETRGELIYCQECFNKKYAKKCAFCSEAIGAGSEYVTHDGKQWHTECFRCKRCRARLAGKSFVSKGEDMICADCAKK</sequence>
<evidence type="ECO:0000256" key="2">
    <source>
        <dbReference type="ARBA" id="ARBA00022737"/>
    </source>
</evidence>
<reference evidence="7" key="2">
    <citation type="submission" date="2025-09" db="UniProtKB">
        <authorList>
            <consortium name="Ensembl"/>
        </authorList>
    </citation>
    <scope>IDENTIFICATION</scope>
</reference>
<dbReference type="SMART" id="SM00132">
    <property type="entry name" value="LIM"/>
    <property type="match status" value="4"/>
</dbReference>
<dbReference type="PROSITE" id="PS00478">
    <property type="entry name" value="LIM_DOMAIN_1"/>
    <property type="match status" value="3"/>
</dbReference>
<keyword evidence="8" id="KW-1185">Reference proteome</keyword>
<dbReference type="AlphaFoldDB" id="A0A8C4QX39"/>
<keyword evidence="2" id="KW-0677">Repeat</keyword>
<keyword evidence="1 5" id="KW-0479">Metal-binding</keyword>
<keyword evidence="3 5" id="KW-0862">Zinc</keyword>
<evidence type="ECO:0000256" key="5">
    <source>
        <dbReference type="PROSITE-ProRule" id="PRU00125"/>
    </source>
</evidence>
<organism evidence="7 8">
    <name type="scientific">Eptatretus burgeri</name>
    <name type="common">Inshore hagfish</name>
    <dbReference type="NCBI Taxonomy" id="7764"/>
    <lineage>
        <taxon>Eukaryota</taxon>
        <taxon>Metazoa</taxon>
        <taxon>Chordata</taxon>
        <taxon>Craniata</taxon>
        <taxon>Vertebrata</taxon>
        <taxon>Cyclostomata</taxon>
        <taxon>Myxini</taxon>
        <taxon>Myxiniformes</taxon>
        <taxon>Myxinidae</taxon>
        <taxon>Eptatretinae</taxon>
        <taxon>Eptatretus</taxon>
    </lineage>
</organism>
<evidence type="ECO:0000313" key="8">
    <source>
        <dbReference type="Proteomes" id="UP000694388"/>
    </source>
</evidence>
<dbReference type="Pfam" id="PF00412">
    <property type="entry name" value="LIM"/>
    <property type="match status" value="4"/>
</dbReference>
<protein>
    <submittedName>
        <fullName evidence="7">Four and a half LIM domains 3</fullName>
    </submittedName>
</protein>
<dbReference type="GO" id="GO:0046872">
    <property type="term" value="F:metal ion binding"/>
    <property type="evidence" value="ECO:0007669"/>
    <property type="project" value="UniProtKB-KW"/>
</dbReference>
<proteinExistence type="predicted"/>
<evidence type="ECO:0000256" key="3">
    <source>
        <dbReference type="ARBA" id="ARBA00022833"/>
    </source>
</evidence>
<evidence type="ECO:0000256" key="4">
    <source>
        <dbReference type="ARBA" id="ARBA00023038"/>
    </source>
</evidence>
<name>A0A8C4QX39_EPTBU</name>